<reference evidence="2 3" key="1">
    <citation type="submission" date="2019-03" db="EMBL/GenBank/DDBJ databases">
        <title>Sequencing the genomes of 1000 actinobacteria strains.</title>
        <authorList>
            <person name="Klenk H.-P."/>
        </authorList>
    </citation>
    <scope>NUCLEOTIDE SEQUENCE [LARGE SCALE GENOMIC DNA]</scope>
    <source>
        <strain evidence="2 3">DSM 43805</strain>
    </source>
</reference>
<dbReference type="AlphaFoldDB" id="A0A4R6J9I7"/>
<dbReference type="RefSeq" id="WP_133878295.1">
    <property type="nucleotide sequence ID" value="NZ_BOMD01000037.1"/>
</dbReference>
<comment type="caution">
    <text evidence="2">The sequence shown here is derived from an EMBL/GenBank/DDBJ whole genome shotgun (WGS) entry which is preliminary data.</text>
</comment>
<dbReference type="Proteomes" id="UP000294901">
    <property type="component" value="Unassembled WGS sequence"/>
</dbReference>
<dbReference type="PANTHER" id="PTHR35333:SF3">
    <property type="entry name" value="BETA-LACTAMASE-TYPE TRANSPEPTIDASE FOLD CONTAINING PROTEIN"/>
    <property type="match status" value="1"/>
</dbReference>
<name>A0A4R6J9I7_9ACTN</name>
<dbReference type="InterPro" id="IPR000871">
    <property type="entry name" value="Beta-lactam_class-A"/>
</dbReference>
<dbReference type="GO" id="GO:0046677">
    <property type="term" value="P:response to antibiotic"/>
    <property type="evidence" value="ECO:0007669"/>
    <property type="project" value="InterPro"/>
</dbReference>
<dbReference type="GO" id="GO:0008800">
    <property type="term" value="F:beta-lactamase activity"/>
    <property type="evidence" value="ECO:0007669"/>
    <property type="project" value="InterPro"/>
</dbReference>
<gene>
    <name evidence="2" type="ORF">C8E87_7770</name>
</gene>
<dbReference type="InterPro" id="IPR045155">
    <property type="entry name" value="Beta-lactam_cat"/>
</dbReference>
<proteinExistence type="predicted"/>
<accession>A0A4R6J9I7</accession>
<dbReference type="OrthoDB" id="3673924at2"/>
<dbReference type="Gene3D" id="3.40.710.10">
    <property type="entry name" value="DD-peptidase/beta-lactamase superfamily"/>
    <property type="match status" value="1"/>
</dbReference>
<keyword evidence="3" id="KW-1185">Reference proteome</keyword>
<sequence length="251" mass="26358">MTVIDEVVAATPDVRWSIAVPGLGEHEPGRRLRTASVGKLLLLIETARRLEDGTLDAGEMLVKDPAVAVADSGLWQHLSVDALPVADVALLIAAVSDNYATNVLLGRVGLAAVAALTGKLGLHETRLLDRVRRDRGPHDPPTLSTGSAGELAGMMRTIARGELVSPAVSARMDAWMATSADLSMVASAFGADPLTHTRSVRNKTGTDDGIRADVGYIGHQPYAVLAEFPEEQSALVMAGMRRIGEAVAALS</sequence>
<dbReference type="InterPro" id="IPR012338">
    <property type="entry name" value="Beta-lactam/transpept-like"/>
</dbReference>
<evidence type="ECO:0000313" key="3">
    <source>
        <dbReference type="Proteomes" id="UP000294901"/>
    </source>
</evidence>
<dbReference type="EMBL" id="SNWR01000002">
    <property type="protein sequence ID" value="TDO32313.1"/>
    <property type="molecule type" value="Genomic_DNA"/>
</dbReference>
<protein>
    <submittedName>
        <fullName evidence="2">Beta-lactamase class A</fullName>
    </submittedName>
</protein>
<evidence type="ECO:0000259" key="1">
    <source>
        <dbReference type="Pfam" id="PF13354"/>
    </source>
</evidence>
<dbReference type="SUPFAM" id="SSF56601">
    <property type="entry name" value="beta-lactamase/transpeptidase-like"/>
    <property type="match status" value="1"/>
</dbReference>
<feature type="domain" description="Beta-lactamase class A catalytic" evidence="1">
    <location>
        <begin position="27"/>
        <end position="224"/>
    </location>
</feature>
<dbReference type="Pfam" id="PF13354">
    <property type="entry name" value="Beta-lactamase2"/>
    <property type="match status" value="1"/>
</dbReference>
<dbReference type="GO" id="GO:0030655">
    <property type="term" value="P:beta-lactam antibiotic catabolic process"/>
    <property type="evidence" value="ECO:0007669"/>
    <property type="project" value="InterPro"/>
</dbReference>
<evidence type="ECO:0000313" key="2">
    <source>
        <dbReference type="EMBL" id="TDO32313.1"/>
    </source>
</evidence>
<organism evidence="2 3">
    <name type="scientific">Paractinoplanes brasiliensis</name>
    <dbReference type="NCBI Taxonomy" id="52695"/>
    <lineage>
        <taxon>Bacteria</taxon>
        <taxon>Bacillati</taxon>
        <taxon>Actinomycetota</taxon>
        <taxon>Actinomycetes</taxon>
        <taxon>Micromonosporales</taxon>
        <taxon>Micromonosporaceae</taxon>
        <taxon>Paractinoplanes</taxon>
    </lineage>
</organism>
<dbReference type="PANTHER" id="PTHR35333">
    <property type="entry name" value="BETA-LACTAMASE"/>
    <property type="match status" value="1"/>
</dbReference>